<dbReference type="InterPro" id="IPR029470">
    <property type="entry name" value="PDDEXK_4"/>
</dbReference>
<dbReference type="Pfam" id="PF14281">
    <property type="entry name" value="PDDEXK_4"/>
    <property type="match status" value="1"/>
</dbReference>
<gene>
    <name evidence="1" type="ORF">D3250_06550</name>
</gene>
<accession>A0A3A4F245</accession>
<name>A0A3A4F245_9MICC</name>
<comment type="caution">
    <text evidence="1">The sequence shown here is derived from an EMBL/GenBank/DDBJ whole genome shotgun (WGS) entry which is preliminary data.</text>
</comment>
<organism evidence="1 2">
    <name type="scientific">Nesterenkonia natronophila</name>
    <dbReference type="NCBI Taxonomy" id="2174932"/>
    <lineage>
        <taxon>Bacteria</taxon>
        <taxon>Bacillati</taxon>
        <taxon>Actinomycetota</taxon>
        <taxon>Actinomycetes</taxon>
        <taxon>Micrococcales</taxon>
        <taxon>Micrococcaceae</taxon>
        <taxon>Nesterenkonia</taxon>
    </lineage>
</organism>
<protein>
    <recommendedName>
        <fullName evidence="3">PD-(D/E)XK nuclease superfamily protein</fullName>
    </recommendedName>
</protein>
<dbReference type="Proteomes" id="UP000266615">
    <property type="component" value="Unassembled WGS sequence"/>
</dbReference>
<dbReference type="OrthoDB" id="3837801at2"/>
<proteinExistence type="predicted"/>
<dbReference type="EMBL" id="QYZP01000002">
    <property type="protein sequence ID" value="RJN31781.1"/>
    <property type="molecule type" value="Genomic_DNA"/>
</dbReference>
<evidence type="ECO:0000313" key="2">
    <source>
        <dbReference type="Proteomes" id="UP000266615"/>
    </source>
</evidence>
<keyword evidence="2" id="KW-1185">Reference proteome</keyword>
<evidence type="ECO:0008006" key="3">
    <source>
        <dbReference type="Google" id="ProtNLM"/>
    </source>
</evidence>
<sequence>MSADQRSVTDFVTRLLPGLSRSLAEEFNVFRVMHHGTHEKQLSNVFAWLMREDATHELGDVFQRIFLSRVNGALSQERKLPATGYRVFQEVQTESDEQSGMDIADLLLVRSDAALAIENYGTSDGHGHDYYRYLAHAAGDRRRAVVVLLCMRHMPHLLKDGWEQAVVVTYSELLSDLKNYVARDRSWRGRHPEQHFFLQQMFHQFVEGPAAVNLDDQLAFIKIMCETGESSRYGASRRDRAAEEFADIVAEHARRQFEEGRRTLRQVKASLRDFARTQLLDQVNKALGVDHFDRVTSNWQGQWEWSVKLGRASDDDAHVTLRFGPTAVTTVDWTPGLVSTPDYSRIFVADSPRKEGFRVISQTEVTLSEAIAGLGPDDLRLRDAVLKAIPAD</sequence>
<evidence type="ECO:0000313" key="1">
    <source>
        <dbReference type="EMBL" id="RJN31781.1"/>
    </source>
</evidence>
<reference evidence="1 2" key="1">
    <citation type="submission" date="2018-09" db="EMBL/GenBank/DDBJ databases">
        <title>Nesterenkonia natronophila sp. nov., an alkaliphilic actinobacteriume isolated from a soda lake, and emended description of the genus Nesterenkonia.</title>
        <authorList>
            <person name="Menes R.J."/>
            <person name="Iriarte A."/>
        </authorList>
    </citation>
    <scope>NUCLEOTIDE SEQUENCE [LARGE SCALE GENOMIC DNA]</scope>
    <source>
        <strain evidence="1 2">M8</strain>
    </source>
</reference>
<dbReference type="RefSeq" id="WP_119902567.1">
    <property type="nucleotide sequence ID" value="NZ_QYZP01000002.1"/>
</dbReference>
<dbReference type="AlphaFoldDB" id="A0A3A4F245"/>